<accession>A0A552EF30</accession>
<evidence type="ECO:0000313" key="2">
    <source>
        <dbReference type="EMBL" id="TRU33043.1"/>
    </source>
</evidence>
<proteinExistence type="predicted"/>
<sequence>MSQASILAQVSESVILLAIASIFIWVKFSDRRNVIAMDKPQIAIRILPPLFAELNSYVKQVRASKNDVVVSAIA</sequence>
<keyword evidence="1" id="KW-0812">Transmembrane</keyword>
<feature type="transmembrane region" description="Helical" evidence="1">
    <location>
        <begin position="6"/>
        <end position="26"/>
    </location>
</feature>
<keyword evidence="1" id="KW-0472">Membrane</keyword>
<evidence type="ECO:0000256" key="1">
    <source>
        <dbReference type="SAM" id="Phobius"/>
    </source>
</evidence>
<gene>
    <name evidence="2" type="ORF">EWV78_16325</name>
</gene>
<reference evidence="2 3" key="1">
    <citation type="submission" date="2019-01" db="EMBL/GenBank/DDBJ databases">
        <title>Coherence of Microcystis species and biogeography revealed through population genomics.</title>
        <authorList>
            <person name="Perez-Carrascal O.M."/>
            <person name="Terrat Y."/>
            <person name="Giani A."/>
            <person name="Fortin N."/>
            <person name="Tromas N."/>
            <person name="Shapiro B.J."/>
        </authorList>
    </citation>
    <scope>NUCLEOTIDE SEQUENCE [LARGE SCALE GENOMIC DNA]</scope>
    <source>
        <strain evidence="2">Ma_MB_F_20061100_S20D</strain>
    </source>
</reference>
<comment type="caution">
    <text evidence="2">The sequence shown here is derived from an EMBL/GenBank/DDBJ whole genome shotgun (WGS) entry which is preliminary data.</text>
</comment>
<name>A0A552EF30_MICAE</name>
<protein>
    <submittedName>
        <fullName evidence="2">Uncharacterized protein</fullName>
    </submittedName>
</protein>
<keyword evidence="1" id="KW-1133">Transmembrane helix</keyword>
<evidence type="ECO:0000313" key="3">
    <source>
        <dbReference type="Proteomes" id="UP000315113"/>
    </source>
</evidence>
<organism evidence="2 3">
    <name type="scientific">Microcystis aeruginosa Ma_MB_F_20061100_S20D</name>
    <dbReference type="NCBI Taxonomy" id="2486253"/>
    <lineage>
        <taxon>Bacteria</taxon>
        <taxon>Bacillati</taxon>
        <taxon>Cyanobacteriota</taxon>
        <taxon>Cyanophyceae</taxon>
        <taxon>Oscillatoriophycideae</taxon>
        <taxon>Chroococcales</taxon>
        <taxon>Microcystaceae</taxon>
        <taxon>Microcystis</taxon>
    </lineage>
</organism>
<dbReference type="AlphaFoldDB" id="A0A552EF30"/>
<dbReference type="Proteomes" id="UP000315113">
    <property type="component" value="Unassembled WGS sequence"/>
</dbReference>
<dbReference type="EMBL" id="SFBH01000127">
    <property type="protein sequence ID" value="TRU33043.1"/>
    <property type="molecule type" value="Genomic_DNA"/>
</dbReference>